<dbReference type="SUPFAM" id="SSF52172">
    <property type="entry name" value="CheY-like"/>
    <property type="match status" value="1"/>
</dbReference>
<keyword evidence="1 2" id="KW-0597">Phosphoprotein</keyword>
<dbReference type="InterPro" id="IPR001789">
    <property type="entry name" value="Sig_transdc_resp-reg_receiver"/>
</dbReference>
<dbReference type="SMART" id="SM00448">
    <property type="entry name" value="REC"/>
    <property type="match status" value="1"/>
</dbReference>
<dbReference type="AlphaFoldDB" id="A0A0G0FRQ7"/>
<evidence type="ECO:0000259" key="3">
    <source>
        <dbReference type="PROSITE" id="PS50110"/>
    </source>
</evidence>
<sequence length="136" mass="15126">MFFKSKKENLKPKVVIIDDEVSFLSIFSTALNNAGFETKSFSSSKEALKDIVGENPDLILLDISMPEMDGFQFFEYLKKDFGSKMPKVIFLTNLGETVSGTAVDNHFAKSIGASGYFHKSDDLNNIVSKIKDALQN</sequence>
<gene>
    <name evidence="4" type="ORF">US36_C0015G0012</name>
</gene>
<evidence type="ECO:0000256" key="1">
    <source>
        <dbReference type="ARBA" id="ARBA00022553"/>
    </source>
</evidence>
<dbReference type="PANTHER" id="PTHR44591:SF3">
    <property type="entry name" value="RESPONSE REGULATORY DOMAIN-CONTAINING PROTEIN"/>
    <property type="match status" value="1"/>
</dbReference>
<dbReference type="Pfam" id="PF00072">
    <property type="entry name" value="Response_reg"/>
    <property type="match status" value="1"/>
</dbReference>
<protein>
    <submittedName>
        <fullName evidence="4">Regulatory component of sensory transduction system</fullName>
    </submittedName>
</protein>
<accession>A0A0G0FRQ7</accession>
<reference evidence="4 5" key="1">
    <citation type="journal article" date="2015" name="Nature">
        <title>rRNA introns, odd ribosomes, and small enigmatic genomes across a large radiation of phyla.</title>
        <authorList>
            <person name="Brown C.T."/>
            <person name="Hug L.A."/>
            <person name="Thomas B.C."/>
            <person name="Sharon I."/>
            <person name="Castelle C.J."/>
            <person name="Singh A."/>
            <person name="Wilkins M.J."/>
            <person name="Williams K.H."/>
            <person name="Banfield J.F."/>
        </authorList>
    </citation>
    <scope>NUCLEOTIDE SEQUENCE [LARGE SCALE GENOMIC DNA]</scope>
</reference>
<dbReference type="GO" id="GO:0000160">
    <property type="term" value="P:phosphorelay signal transduction system"/>
    <property type="evidence" value="ECO:0007669"/>
    <property type="project" value="InterPro"/>
</dbReference>
<name>A0A0G0FRQ7_9BACT</name>
<feature type="modified residue" description="4-aspartylphosphate" evidence="2">
    <location>
        <position position="62"/>
    </location>
</feature>
<organism evidence="4 5">
    <name type="scientific">Candidatus Wolfebacteria bacterium GW2011_GWC1_37_10</name>
    <dbReference type="NCBI Taxonomy" id="1619010"/>
    <lineage>
        <taxon>Bacteria</taxon>
        <taxon>Candidatus Wolfeibacteriota</taxon>
    </lineage>
</organism>
<dbReference type="PROSITE" id="PS50110">
    <property type="entry name" value="RESPONSE_REGULATORY"/>
    <property type="match status" value="1"/>
</dbReference>
<comment type="caution">
    <text evidence="4">The sequence shown here is derived from an EMBL/GenBank/DDBJ whole genome shotgun (WGS) entry which is preliminary data.</text>
</comment>
<evidence type="ECO:0000313" key="5">
    <source>
        <dbReference type="Proteomes" id="UP000034044"/>
    </source>
</evidence>
<dbReference type="PANTHER" id="PTHR44591">
    <property type="entry name" value="STRESS RESPONSE REGULATOR PROTEIN 1"/>
    <property type="match status" value="1"/>
</dbReference>
<dbReference type="InterPro" id="IPR050595">
    <property type="entry name" value="Bact_response_regulator"/>
</dbReference>
<dbReference type="Gene3D" id="3.40.50.2300">
    <property type="match status" value="1"/>
</dbReference>
<dbReference type="InterPro" id="IPR011006">
    <property type="entry name" value="CheY-like_superfamily"/>
</dbReference>
<dbReference type="EMBL" id="LBSR01000015">
    <property type="protein sequence ID" value="KKQ21703.1"/>
    <property type="molecule type" value="Genomic_DNA"/>
</dbReference>
<dbReference type="CDD" id="cd00156">
    <property type="entry name" value="REC"/>
    <property type="match status" value="1"/>
</dbReference>
<proteinExistence type="predicted"/>
<evidence type="ECO:0000256" key="2">
    <source>
        <dbReference type="PROSITE-ProRule" id="PRU00169"/>
    </source>
</evidence>
<evidence type="ECO:0000313" key="4">
    <source>
        <dbReference type="EMBL" id="KKQ21703.1"/>
    </source>
</evidence>
<feature type="domain" description="Response regulatory" evidence="3">
    <location>
        <begin position="13"/>
        <end position="134"/>
    </location>
</feature>
<dbReference type="Proteomes" id="UP000034044">
    <property type="component" value="Unassembled WGS sequence"/>
</dbReference>